<dbReference type="EMBL" id="JBFBVU010000003">
    <property type="protein sequence ID" value="MEV8465920.1"/>
    <property type="molecule type" value="Genomic_DNA"/>
</dbReference>
<keyword evidence="4" id="KW-1185">Reference proteome</keyword>
<dbReference type="SUPFAM" id="SSF158791">
    <property type="entry name" value="MgtE N-terminal domain-like"/>
    <property type="match status" value="1"/>
</dbReference>
<protein>
    <recommendedName>
        <fullName evidence="2">Magnesium transporter MgtE intracellular domain-containing protein</fullName>
    </recommendedName>
</protein>
<dbReference type="InterPro" id="IPR006668">
    <property type="entry name" value="Mg_transptr_MgtE_intracell_dom"/>
</dbReference>
<organism evidence="3 4">
    <name type="scientific">Meridianimarinicoccus marinus</name>
    <dbReference type="NCBI Taxonomy" id="3231483"/>
    <lineage>
        <taxon>Bacteria</taxon>
        <taxon>Pseudomonadati</taxon>
        <taxon>Pseudomonadota</taxon>
        <taxon>Alphaproteobacteria</taxon>
        <taxon>Rhodobacterales</taxon>
        <taxon>Paracoccaceae</taxon>
        <taxon>Meridianimarinicoccus</taxon>
    </lineage>
</organism>
<dbReference type="RefSeq" id="WP_366191731.1">
    <property type="nucleotide sequence ID" value="NZ_JBFBVU010000003.1"/>
</dbReference>
<dbReference type="InterPro" id="IPR038076">
    <property type="entry name" value="MgtE_N_sf"/>
</dbReference>
<dbReference type="Gene3D" id="1.25.60.10">
    <property type="entry name" value="MgtE N-terminal domain-like"/>
    <property type="match status" value="1"/>
</dbReference>
<dbReference type="Proteomes" id="UP001553161">
    <property type="component" value="Unassembled WGS sequence"/>
</dbReference>
<evidence type="ECO:0000259" key="2">
    <source>
        <dbReference type="Pfam" id="PF03448"/>
    </source>
</evidence>
<evidence type="ECO:0000313" key="3">
    <source>
        <dbReference type="EMBL" id="MEV8465920.1"/>
    </source>
</evidence>
<accession>A0ABV3L308</accession>
<name>A0ABV3L308_9RHOB</name>
<comment type="caution">
    <text evidence="3">The sequence shown here is derived from an EMBL/GenBank/DDBJ whole genome shotgun (WGS) entry which is preliminary data.</text>
</comment>
<evidence type="ECO:0000313" key="4">
    <source>
        <dbReference type="Proteomes" id="UP001553161"/>
    </source>
</evidence>
<gene>
    <name evidence="3" type="ORF">AB0T83_03880</name>
</gene>
<feature type="domain" description="Magnesium transporter MgtE intracellular" evidence="2">
    <location>
        <begin position="115"/>
        <end position="179"/>
    </location>
</feature>
<dbReference type="Pfam" id="PF03448">
    <property type="entry name" value="MgtE_N"/>
    <property type="match status" value="1"/>
</dbReference>
<keyword evidence="1" id="KW-0175">Coiled coil</keyword>
<proteinExistence type="predicted"/>
<sequence length="194" mass="21132">MLEKSRSIRKVPFGKVVAFLFIASCLVRIGESDFLLKASDLVADVSNPDPDRENGQGLDPALQDLISDLSSREKRLDEQARELYVRSRQVSEMEQALAVAISELQVSEENLSRTIEIAQQASSGDIERLVGIYTNMKPKDAAEIFEQMPPGFSAGFLTQMDPSVAAGIVSNMSPDSAFAVSVHVAGRNMDVPSN</sequence>
<feature type="coiled-coil region" evidence="1">
    <location>
        <begin position="62"/>
        <end position="121"/>
    </location>
</feature>
<evidence type="ECO:0000256" key="1">
    <source>
        <dbReference type="SAM" id="Coils"/>
    </source>
</evidence>
<reference evidence="3 4" key="1">
    <citation type="submission" date="2024-07" db="EMBL/GenBank/DDBJ databases">
        <authorList>
            <person name="Kang M."/>
        </authorList>
    </citation>
    <scope>NUCLEOTIDE SEQUENCE [LARGE SCALE GENOMIC DNA]</scope>
    <source>
        <strain evidence="3 4">DFM31</strain>
    </source>
</reference>